<feature type="region of interest" description="Disordered" evidence="1">
    <location>
        <begin position="15"/>
        <end position="75"/>
    </location>
</feature>
<feature type="compositionally biased region" description="Basic and acidic residues" evidence="1">
    <location>
        <begin position="329"/>
        <end position="338"/>
    </location>
</feature>
<dbReference type="Pfam" id="PF14219">
    <property type="entry name" value="DUF4328"/>
    <property type="match status" value="1"/>
</dbReference>
<evidence type="ECO:0000313" key="5">
    <source>
        <dbReference type="Proteomes" id="UP000467006"/>
    </source>
</evidence>
<accession>A0A7I7K6Q1</accession>
<keyword evidence="2" id="KW-0472">Membrane</keyword>
<organism evidence="4 5">
    <name type="scientific">Mycolicibacterium duvalii</name>
    <dbReference type="NCBI Taxonomy" id="39688"/>
    <lineage>
        <taxon>Bacteria</taxon>
        <taxon>Bacillati</taxon>
        <taxon>Actinomycetota</taxon>
        <taxon>Actinomycetes</taxon>
        <taxon>Mycobacteriales</taxon>
        <taxon>Mycobacteriaceae</taxon>
        <taxon>Mycolicibacterium</taxon>
    </lineage>
</organism>
<keyword evidence="2" id="KW-0812">Transmembrane</keyword>
<dbReference type="Proteomes" id="UP000467006">
    <property type="component" value="Chromosome"/>
</dbReference>
<feature type="transmembrane region" description="Helical" evidence="2">
    <location>
        <begin position="194"/>
        <end position="218"/>
    </location>
</feature>
<dbReference type="KEGG" id="mdu:MDUV_45570"/>
<feature type="transmembrane region" description="Helical" evidence="2">
    <location>
        <begin position="230"/>
        <end position="252"/>
    </location>
</feature>
<feature type="region of interest" description="Disordered" evidence="1">
    <location>
        <begin position="298"/>
        <end position="338"/>
    </location>
</feature>
<reference evidence="4 5" key="1">
    <citation type="journal article" date="2019" name="Emerg. Microbes Infect.">
        <title>Comprehensive subspecies identification of 175 nontuberculous mycobacteria species based on 7547 genomic profiles.</title>
        <authorList>
            <person name="Matsumoto Y."/>
            <person name="Kinjo T."/>
            <person name="Motooka D."/>
            <person name="Nabeya D."/>
            <person name="Jung N."/>
            <person name="Uechi K."/>
            <person name="Horii T."/>
            <person name="Iida T."/>
            <person name="Fujita J."/>
            <person name="Nakamura S."/>
        </authorList>
    </citation>
    <scope>NUCLEOTIDE SEQUENCE [LARGE SCALE GENOMIC DNA]</scope>
    <source>
        <strain evidence="4 5">JCM 6396</strain>
    </source>
</reference>
<name>A0A7I7K6Q1_9MYCO</name>
<feature type="transmembrane region" description="Helical" evidence="2">
    <location>
        <begin position="142"/>
        <end position="174"/>
    </location>
</feature>
<feature type="domain" description="DUF4328" evidence="3">
    <location>
        <begin position="135"/>
        <end position="288"/>
    </location>
</feature>
<keyword evidence="5" id="KW-1185">Reference proteome</keyword>
<evidence type="ECO:0000256" key="1">
    <source>
        <dbReference type="SAM" id="MobiDB-lite"/>
    </source>
</evidence>
<proteinExistence type="predicted"/>
<feature type="transmembrane region" description="Helical" evidence="2">
    <location>
        <begin position="108"/>
        <end position="130"/>
    </location>
</feature>
<protein>
    <recommendedName>
        <fullName evidence="3">DUF4328 domain-containing protein</fullName>
    </recommendedName>
</protein>
<dbReference type="EMBL" id="AP022563">
    <property type="protein sequence ID" value="BBX19697.1"/>
    <property type="molecule type" value="Genomic_DNA"/>
</dbReference>
<evidence type="ECO:0000256" key="2">
    <source>
        <dbReference type="SAM" id="Phobius"/>
    </source>
</evidence>
<gene>
    <name evidence="4" type="ORF">MDUV_45570</name>
</gene>
<keyword evidence="2" id="KW-1133">Transmembrane helix</keyword>
<dbReference type="InterPro" id="IPR025565">
    <property type="entry name" value="DUF4328"/>
</dbReference>
<sequence length="338" mass="36480">MRDRQRVWCPRCRGTLLAPTGSAPTAGWGRPPQPTGAPRAGGRPSLPPGLRWVAVRPGAPPPPRRRRRDLGPTPRYTSIPRWGLVEQFEQPAAQEPVRTGPSLSVVRMTLVTAMAVLGAAAFVHLVRYILLIINRTVLLNPWVAGAATWGGVVVSVVAGFMVVAAAVVLTNWLIARRAAAFAHLGQQEPRSVWMLRAGCLIPVVNLAWAPVFVIELAAAESRQKWLRGPILAWWLVWVAATALSIFSIATSFTSDAQGIADNTVTAIVAYLFGLAAVLLALQVFFGFERQPVERPSKRWVPVAVDPGPDRESAHTPAGPEEPADDGEALEARDRNPAA</sequence>
<evidence type="ECO:0000259" key="3">
    <source>
        <dbReference type="Pfam" id="PF14219"/>
    </source>
</evidence>
<evidence type="ECO:0000313" key="4">
    <source>
        <dbReference type="EMBL" id="BBX19697.1"/>
    </source>
</evidence>
<dbReference type="AlphaFoldDB" id="A0A7I7K6Q1"/>
<feature type="transmembrane region" description="Helical" evidence="2">
    <location>
        <begin position="264"/>
        <end position="287"/>
    </location>
</feature>